<keyword evidence="1" id="KW-1133">Transmembrane helix</keyword>
<accession>A0A397SAE1</accession>
<keyword evidence="1" id="KW-0472">Membrane</keyword>
<feature type="transmembrane region" description="Helical" evidence="1">
    <location>
        <begin position="87"/>
        <end position="109"/>
    </location>
</feature>
<evidence type="ECO:0000313" key="3">
    <source>
        <dbReference type="Proteomes" id="UP000265703"/>
    </source>
</evidence>
<keyword evidence="3" id="KW-1185">Reference proteome</keyword>
<reference evidence="2 3" key="1">
    <citation type="submission" date="2018-06" db="EMBL/GenBank/DDBJ databases">
        <title>Comparative genomics reveals the genomic features of Rhizophagus irregularis, R. cerebriforme, R. diaphanum and Gigaspora rosea, and their symbiotic lifestyle signature.</title>
        <authorList>
            <person name="Morin E."/>
            <person name="San Clemente H."/>
            <person name="Chen E.C.H."/>
            <person name="De La Providencia I."/>
            <person name="Hainaut M."/>
            <person name="Kuo A."/>
            <person name="Kohler A."/>
            <person name="Murat C."/>
            <person name="Tang N."/>
            <person name="Roy S."/>
            <person name="Loubradou J."/>
            <person name="Henrissat B."/>
            <person name="Grigoriev I.V."/>
            <person name="Corradi N."/>
            <person name="Roux C."/>
            <person name="Martin F.M."/>
        </authorList>
    </citation>
    <scope>NUCLEOTIDE SEQUENCE [LARGE SCALE GENOMIC DNA]</scope>
    <source>
        <strain evidence="2 3">DAOM 227022</strain>
    </source>
</reference>
<dbReference type="AlphaFoldDB" id="A0A397SAE1"/>
<protein>
    <submittedName>
        <fullName evidence="2">Uncharacterized protein</fullName>
    </submittedName>
</protein>
<sequence length="128" mass="14473">MQLTKVSSYTSACHHCFDGLQSDITSFNCGSDFGKKFQTRLKDNLICFCVKYGLEFLSSSSENAIVLFDHVVALAEILKVLGQNDKFYLLLMQLIEGPVLFTLFTSFAIDEEFYAKIPNKVAYIVFVE</sequence>
<gene>
    <name evidence="2" type="ORF">C1645_743175</name>
</gene>
<dbReference type="EMBL" id="QKYT01000585">
    <property type="protein sequence ID" value="RIA83280.1"/>
    <property type="molecule type" value="Genomic_DNA"/>
</dbReference>
<evidence type="ECO:0000313" key="2">
    <source>
        <dbReference type="EMBL" id="RIA83280.1"/>
    </source>
</evidence>
<comment type="caution">
    <text evidence="2">The sequence shown here is derived from an EMBL/GenBank/DDBJ whole genome shotgun (WGS) entry which is preliminary data.</text>
</comment>
<dbReference type="Proteomes" id="UP000265703">
    <property type="component" value="Unassembled WGS sequence"/>
</dbReference>
<keyword evidence="1" id="KW-0812">Transmembrane</keyword>
<organism evidence="2 3">
    <name type="scientific">Glomus cerebriforme</name>
    <dbReference type="NCBI Taxonomy" id="658196"/>
    <lineage>
        <taxon>Eukaryota</taxon>
        <taxon>Fungi</taxon>
        <taxon>Fungi incertae sedis</taxon>
        <taxon>Mucoromycota</taxon>
        <taxon>Glomeromycotina</taxon>
        <taxon>Glomeromycetes</taxon>
        <taxon>Glomerales</taxon>
        <taxon>Glomeraceae</taxon>
        <taxon>Glomus</taxon>
    </lineage>
</organism>
<name>A0A397SAE1_9GLOM</name>
<dbReference type="OrthoDB" id="5380555at2759"/>
<proteinExistence type="predicted"/>
<evidence type="ECO:0000256" key="1">
    <source>
        <dbReference type="SAM" id="Phobius"/>
    </source>
</evidence>